<gene>
    <name evidence="8" type="ORF">NDES1114_LOCUS29458</name>
</gene>
<dbReference type="EMBL" id="HBGF01044023">
    <property type="protein sequence ID" value="CAD9144458.1"/>
    <property type="molecule type" value="Transcribed_RNA"/>
</dbReference>
<dbReference type="InterPro" id="IPR007741">
    <property type="entry name" value="Ribosomal_mL43/mS25/NADH_DH"/>
</dbReference>
<reference evidence="8" key="1">
    <citation type="submission" date="2021-01" db="EMBL/GenBank/DDBJ databases">
        <authorList>
            <person name="Corre E."/>
            <person name="Pelletier E."/>
            <person name="Niang G."/>
            <person name="Scheremetjew M."/>
            <person name="Finn R."/>
            <person name="Kale V."/>
            <person name="Holt S."/>
            <person name="Cochrane G."/>
            <person name="Meng A."/>
            <person name="Brown T."/>
            <person name="Cohen L."/>
        </authorList>
    </citation>
    <scope>NUCLEOTIDE SEQUENCE</scope>
    <source>
        <strain evidence="8">CCAP 1951/1</strain>
    </source>
</reference>
<dbReference type="Gene3D" id="3.40.30.10">
    <property type="entry name" value="Glutaredoxin"/>
    <property type="match status" value="1"/>
</dbReference>
<sequence>MSRNGELMLKRVVIVYNQTEGVGHSMRQALAREVPLFKAKYPSVTIDIRPRDEGSPYIAGIYKDGSNRVFNTNFFGAGAIGVKLHRLVQQANEIDEGFGPKHLHRERSSVQGNWTPWLWTAERDEERVARPKWDRKLTDAEWDHYVDAYGKEMLGFERAVSERIAASEAVHRENTRTVQRRWQEHVKPYLQTDVEENLKALKLAAVKRGDAGAPVRLGEYKLFEVPQPETAGDDIVRGLRAKEMRREVDWWKQRQQQLKPPM</sequence>
<dbReference type="AlphaFoldDB" id="A0A7S1QP37"/>
<proteinExistence type="inferred from homology"/>
<comment type="subcellular location">
    <subcellularLocation>
        <location evidence="1">Mitochondrion</location>
    </subcellularLocation>
</comment>
<dbReference type="InterPro" id="IPR036249">
    <property type="entry name" value="Thioredoxin-like_sf"/>
</dbReference>
<dbReference type="PANTHER" id="PTHR21396:SF2">
    <property type="entry name" value="LARGE RIBOSOMAL SUBUNIT PROTEIN ML43"/>
    <property type="match status" value="1"/>
</dbReference>
<name>A0A7S1QP37_NEODS</name>
<dbReference type="PANTHER" id="PTHR21396">
    <property type="entry name" value="39S RIBOSOMAL PROTEIN L43"/>
    <property type="match status" value="1"/>
</dbReference>
<evidence type="ECO:0000256" key="4">
    <source>
        <dbReference type="ARBA" id="ARBA00023128"/>
    </source>
</evidence>
<evidence type="ECO:0000313" key="8">
    <source>
        <dbReference type="EMBL" id="CAD9144458.1"/>
    </source>
</evidence>
<keyword evidence="3" id="KW-0689">Ribosomal protein</keyword>
<dbReference type="InterPro" id="IPR039927">
    <property type="entry name" value="Ribosomal_mL43"/>
</dbReference>
<feature type="domain" description="Ribosomal protein/NADH dehydrogenase" evidence="7">
    <location>
        <begin position="18"/>
        <end position="91"/>
    </location>
</feature>
<dbReference type="GO" id="GO:0032543">
    <property type="term" value="P:mitochondrial translation"/>
    <property type="evidence" value="ECO:0007669"/>
    <property type="project" value="InterPro"/>
</dbReference>
<evidence type="ECO:0000256" key="1">
    <source>
        <dbReference type="ARBA" id="ARBA00004173"/>
    </source>
</evidence>
<dbReference type="GO" id="GO:0005762">
    <property type="term" value="C:mitochondrial large ribosomal subunit"/>
    <property type="evidence" value="ECO:0007669"/>
    <property type="project" value="TreeGrafter"/>
</dbReference>
<evidence type="ECO:0000256" key="2">
    <source>
        <dbReference type="ARBA" id="ARBA00006073"/>
    </source>
</evidence>
<keyword evidence="4" id="KW-0496">Mitochondrion</keyword>
<dbReference type="SUPFAM" id="SSF52833">
    <property type="entry name" value="Thioredoxin-like"/>
    <property type="match status" value="1"/>
</dbReference>
<keyword evidence="5" id="KW-0687">Ribonucleoprotein</keyword>
<evidence type="ECO:0000259" key="7">
    <source>
        <dbReference type="SMART" id="SM00916"/>
    </source>
</evidence>
<accession>A0A7S1QP37</accession>
<evidence type="ECO:0000256" key="5">
    <source>
        <dbReference type="ARBA" id="ARBA00023274"/>
    </source>
</evidence>
<organism evidence="8">
    <name type="scientific">Neobodo designis</name>
    <name type="common">Flagellated protozoan</name>
    <name type="synonym">Bodo designis</name>
    <dbReference type="NCBI Taxonomy" id="312471"/>
    <lineage>
        <taxon>Eukaryota</taxon>
        <taxon>Discoba</taxon>
        <taxon>Euglenozoa</taxon>
        <taxon>Kinetoplastea</taxon>
        <taxon>Metakinetoplastina</taxon>
        <taxon>Neobodonida</taxon>
        <taxon>Neobodo</taxon>
    </lineage>
</organism>
<protein>
    <recommendedName>
        <fullName evidence="6">Large ribosomal subunit protein mL43</fullName>
    </recommendedName>
</protein>
<evidence type="ECO:0000256" key="3">
    <source>
        <dbReference type="ARBA" id="ARBA00022980"/>
    </source>
</evidence>
<evidence type="ECO:0000256" key="6">
    <source>
        <dbReference type="ARBA" id="ARBA00035188"/>
    </source>
</evidence>
<dbReference type="SMART" id="SM00916">
    <property type="entry name" value="L51_S25_CI-B8"/>
    <property type="match status" value="1"/>
</dbReference>
<comment type="similarity">
    <text evidence="2">Belongs to the mitochondrion-specific ribosomal protein mL43 family.</text>
</comment>
<dbReference type="GO" id="GO:0003735">
    <property type="term" value="F:structural constituent of ribosome"/>
    <property type="evidence" value="ECO:0007669"/>
    <property type="project" value="InterPro"/>
</dbReference>